<feature type="domain" description="Amidase" evidence="1">
    <location>
        <begin position="51"/>
        <end position="428"/>
    </location>
</feature>
<dbReference type="AlphaFoldDB" id="F6EF72"/>
<gene>
    <name evidence="2" type="ordered locus">AS9A_0191</name>
</gene>
<protein>
    <submittedName>
        <fullName evidence="2">Possible amidase</fullName>
    </submittedName>
</protein>
<sequence length="451" mass="46566">MTLNELAALLGAGQLTAREHIEHVLQRINDLNGTPWENLIAGWDHQSRLAGAALEQADALDAHFQERGARGPLHGVAVAVKDLVDVAGFPTRCGSGARNGAAPATRDADIVRQLRAAGAVIVAKTHLHEFAYGPTGAVNVDGPAANPHDPGRITGGSSSGSAGLVALGIVPLAVGTDTGCSVRTPAALCGITGLKPAAGALSTAGVFPLSTTLDHVGLLADTPTDAAFAWHALTGHSSRATPRMDQLTIGRLHGPAWTVHDAAAAKAVDRAAEKLRAAGAVVVDVDLPHAEELIALYGVITGSEAYATHEEALRATPDLFQPITRERLLAQRDRLATEYIHALRRRDQIRDECFAAMRDAGVDAVLTSTTPLRATAIGVEEVETTTGTVQVRAELLRMCIPFSMLGVPAVSVPAQHEDGLPSGVQIAAFPQGATAGVGEAVALALGGEVAA</sequence>
<dbReference type="RefSeq" id="WP_013805003.1">
    <property type="nucleotide sequence ID" value="NC_015564.1"/>
</dbReference>
<dbReference type="KEGG" id="asd:AS9A_0191"/>
<dbReference type="SUPFAM" id="SSF75304">
    <property type="entry name" value="Amidase signature (AS) enzymes"/>
    <property type="match status" value="1"/>
</dbReference>
<dbReference type="InterPro" id="IPR020556">
    <property type="entry name" value="Amidase_CS"/>
</dbReference>
<evidence type="ECO:0000259" key="1">
    <source>
        <dbReference type="Pfam" id="PF01425"/>
    </source>
</evidence>
<dbReference type="EMBL" id="CP002786">
    <property type="protein sequence ID" value="AEF38651.1"/>
    <property type="molecule type" value="Genomic_DNA"/>
</dbReference>
<dbReference type="eggNOG" id="COG0154">
    <property type="taxonomic scope" value="Bacteria"/>
</dbReference>
<dbReference type="InterPro" id="IPR036928">
    <property type="entry name" value="AS_sf"/>
</dbReference>
<dbReference type="PANTHER" id="PTHR11895:SF176">
    <property type="entry name" value="AMIDASE AMID-RELATED"/>
    <property type="match status" value="1"/>
</dbReference>
<dbReference type="Proteomes" id="UP000009235">
    <property type="component" value="Chromosome"/>
</dbReference>
<evidence type="ECO:0000313" key="2">
    <source>
        <dbReference type="EMBL" id="AEF38651.1"/>
    </source>
</evidence>
<evidence type="ECO:0000313" key="3">
    <source>
        <dbReference type="Proteomes" id="UP000009235"/>
    </source>
</evidence>
<dbReference type="Pfam" id="PF01425">
    <property type="entry name" value="Amidase"/>
    <property type="match status" value="1"/>
</dbReference>
<keyword evidence="3" id="KW-1185">Reference proteome</keyword>
<dbReference type="PANTHER" id="PTHR11895">
    <property type="entry name" value="TRANSAMIDASE"/>
    <property type="match status" value="1"/>
</dbReference>
<accession>F6EF72</accession>
<reference evidence="2 3" key="1">
    <citation type="journal article" date="2011" name="J. Bacteriol.">
        <title>Complete genome sequence of Amycolicicoccus subflavus DQS3-9A1T, an actinomycete isolated from crude oil-polluted soil.</title>
        <authorList>
            <person name="Cai M."/>
            <person name="Chen W.M."/>
            <person name="Nie Y."/>
            <person name="Chi C.Q."/>
            <person name="Wang Y.N."/>
            <person name="Tang Y.Q."/>
            <person name="Li G.Y."/>
            <person name="Wu X.L."/>
        </authorList>
    </citation>
    <scope>NUCLEOTIDE SEQUENCE [LARGE SCALE GENOMIC DNA]</scope>
    <source>
        <strain evidence="3">DSM 45089 / DQS3-9A1</strain>
    </source>
</reference>
<dbReference type="Gene3D" id="3.90.1300.10">
    <property type="entry name" value="Amidase signature (AS) domain"/>
    <property type="match status" value="1"/>
</dbReference>
<dbReference type="PROSITE" id="PS00571">
    <property type="entry name" value="AMIDASES"/>
    <property type="match status" value="1"/>
</dbReference>
<proteinExistence type="predicted"/>
<name>F6EF72_HOYSD</name>
<dbReference type="InterPro" id="IPR023631">
    <property type="entry name" value="Amidase_dom"/>
</dbReference>
<dbReference type="GO" id="GO:0003824">
    <property type="term" value="F:catalytic activity"/>
    <property type="evidence" value="ECO:0007669"/>
    <property type="project" value="InterPro"/>
</dbReference>
<organism evidence="2 3">
    <name type="scientific">Hoyosella subflava (strain DSM 45089 / JCM 17490 / NBRC 109087 / DQS3-9A1)</name>
    <name type="common">Amycolicicoccus subflavus</name>
    <dbReference type="NCBI Taxonomy" id="443218"/>
    <lineage>
        <taxon>Bacteria</taxon>
        <taxon>Bacillati</taxon>
        <taxon>Actinomycetota</taxon>
        <taxon>Actinomycetes</taxon>
        <taxon>Mycobacteriales</taxon>
        <taxon>Hoyosellaceae</taxon>
        <taxon>Hoyosella</taxon>
    </lineage>
</organism>
<dbReference type="InterPro" id="IPR000120">
    <property type="entry name" value="Amidase"/>
</dbReference>
<dbReference type="OrthoDB" id="182039at2"/>
<dbReference type="STRING" id="443218.AS9A_0191"/>
<dbReference type="HOGENOM" id="CLU_009600_0_3_11"/>